<feature type="region of interest" description="Disordered" evidence="1">
    <location>
        <begin position="1"/>
        <end position="25"/>
    </location>
</feature>
<proteinExistence type="predicted"/>
<evidence type="ECO:0000313" key="2">
    <source>
        <dbReference type="EMBL" id="RPA79411.1"/>
    </source>
</evidence>
<dbReference type="AlphaFoldDB" id="A0A3N4I5F5"/>
<accession>A0A3N4I5F5</accession>
<keyword evidence="3" id="KW-1185">Reference proteome</keyword>
<sequence>MTATCPSGDHDCTVRPASGDQSRRQLHDERILRTWNTKSWAFRRVLALSAPEDGLRPDEMPLAANRRGMECEQTKYGTWISKTQKAIFLCSAQHRSGCGPEATSSQIIARVSASKHHSTPPTSQTLLLTAQIFAPLSHLLLIALALECLQNFSLSYSRPHFSTSQLCSLHPQAILSENGLQESDLGEETTRTEH</sequence>
<name>A0A3N4I5F5_ASCIM</name>
<organism evidence="2 3">
    <name type="scientific">Ascobolus immersus RN42</name>
    <dbReference type="NCBI Taxonomy" id="1160509"/>
    <lineage>
        <taxon>Eukaryota</taxon>
        <taxon>Fungi</taxon>
        <taxon>Dikarya</taxon>
        <taxon>Ascomycota</taxon>
        <taxon>Pezizomycotina</taxon>
        <taxon>Pezizomycetes</taxon>
        <taxon>Pezizales</taxon>
        <taxon>Ascobolaceae</taxon>
        <taxon>Ascobolus</taxon>
    </lineage>
</organism>
<reference evidence="2 3" key="1">
    <citation type="journal article" date="2018" name="Nat. Ecol. Evol.">
        <title>Pezizomycetes genomes reveal the molecular basis of ectomycorrhizal truffle lifestyle.</title>
        <authorList>
            <person name="Murat C."/>
            <person name="Payen T."/>
            <person name="Noel B."/>
            <person name="Kuo A."/>
            <person name="Morin E."/>
            <person name="Chen J."/>
            <person name="Kohler A."/>
            <person name="Krizsan K."/>
            <person name="Balestrini R."/>
            <person name="Da Silva C."/>
            <person name="Montanini B."/>
            <person name="Hainaut M."/>
            <person name="Levati E."/>
            <person name="Barry K.W."/>
            <person name="Belfiori B."/>
            <person name="Cichocki N."/>
            <person name="Clum A."/>
            <person name="Dockter R.B."/>
            <person name="Fauchery L."/>
            <person name="Guy J."/>
            <person name="Iotti M."/>
            <person name="Le Tacon F."/>
            <person name="Lindquist E.A."/>
            <person name="Lipzen A."/>
            <person name="Malagnac F."/>
            <person name="Mello A."/>
            <person name="Molinier V."/>
            <person name="Miyauchi S."/>
            <person name="Poulain J."/>
            <person name="Riccioni C."/>
            <person name="Rubini A."/>
            <person name="Sitrit Y."/>
            <person name="Splivallo R."/>
            <person name="Traeger S."/>
            <person name="Wang M."/>
            <person name="Zifcakova L."/>
            <person name="Wipf D."/>
            <person name="Zambonelli A."/>
            <person name="Paolocci F."/>
            <person name="Nowrousian M."/>
            <person name="Ottonello S."/>
            <person name="Baldrian P."/>
            <person name="Spatafora J.W."/>
            <person name="Henrissat B."/>
            <person name="Nagy L.G."/>
            <person name="Aury J.M."/>
            <person name="Wincker P."/>
            <person name="Grigoriev I.V."/>
            <person name="Bonfante P."/>
            <person name="Martin F.M."/>
        </authorList>
    </citation>
    <scope>NUCLEOTIDE SEQUENCE [LARGE SCALE GENOMIC DNA]</scope>
    <source>
        <strain evidence="2 3">RN42</strain>
    </source>
</reference>
<gene>
    <name evidence="2" type="ORF">BJ508DRAFT_415909</name>
</gene>
<protein>
    <submittedName>
        <fullName evidence="2">Uncharacterized protein</fullName>
    </submittedName>
</protein>
<evidence type="ECO:0000313" key="3">
    <source>
        <dbReference type="Proteomes" id="UP000275078"/>
    </source>
</evidence>
<evidence type="ECO:0000256" key="1">
    <source>
        <dbReference type="SAM" id="MobiDB-lite"/>
    </source>
</evidence>
<dbReference type="EMBL" id="ML119699">
    <property type="protein sequence ID" value="RPA79411.1"/>
    <property type="molecule type" value="Genomic_DNA"/>
</dbReference>
<dbReference type="Proteomes" id="UP000275078">
    <property type="component" value="Unassembled WGS sequence"/>
</dbReference>